<dbReference type="AlphaFoldDB" id="A0A852W1R6"/>
<dbReference type="CDD" id="cd11033">
    <property type="entry name" value="CYP142-like"/>
    <property type="match status" value="1"/>
</dbReference>
<dbReference type="GO" id="GO:0008395">
    <property type="term" value="F:steroid hydroxylase activity"/>
    <property type="evidence" value="ECO:0007669"/>
    <property type="project" value="TreeGrafter"/>
</dbReference>
<dbReference type="GO" id="GO:0006707">
    <property type="term" value="P:cholesterol catabolic process"/>
    <property type="evidence" value="ECO:0007669"/>
    <property type="project" value="TreeGrafter"/>
</dbReference>
<dbReference type="InterPro" id="IPR002397">
    <property type="entry name" value="Cyt_P450_B"/>
</dbReference>
<keyword evidence="3" id="KW-1185">Reference proteome</keyword>
<dbReference type="EMBL" id="JACCCZ010000001">
    <property type="protein sequence ID" value="NYG02589.1"/>
    <property type="molecule type" value="Genomic_DNA"/>
</dbReference>
<gene>
    <name evidence="2" type="ORF">HDA37_002874</name>
</gene>
<dbReference type="RefSeq" id="WP_218899295.1">
    <property type="nucleotide sequence ID" value="NZ_BAAAJZ010000003.1"/>
</dbReference>
<protein>
    <submittedName>
        <fullName evidence="2">Cytochrome P450</fullName>
    </submittedName>
</protein>
<evidence type="ECO:0000313" key="3">
    <source>
        <dbReference type="Proteomes" id="UP000549695"/>
    </source>
</evidence>
<dbReference type="InterPro" id="IPR036396">
    <property type="entry name" value="Cyt_P450_sf"/>
</dbReference>
<comment type="caution">
    <text evidence="2">The sequence shown here is derived from an EMBL/GenBank/DDBJ whole genome shotgun (WGS) entry which is preliminary data.</text>
</comment>
<reference evidence="2 3" key="1">
    <citation type="submission" date="2020-07" db="EMBL/GenBank/DDBJ databases">
        <title>Sequencing the genomes of 1000 actinobacteria strains.</title>
        <authorList>
            <person name="Klenk H.-P."/>
        </authorList>
    </citation>
    <scope>NUCLEOTIDE SEQUENCE [LARGE SCALE GENOMIC DNA]</scope>
    <source>
        <strain evidence="2 3">DSM 44749</strain>
    </source>
</reference>
<dbReference type="SUPFAM" id="SSF48264">
    <property type="entry name" value="Cytochrome P450"/>
    <property type="match status" value="1"/>
</dbReference>
<dbReference type="Pfam" id="PF00067">
    <property type="entry name" value="p450"/>
    <property type="match status" value="1"/>
</dbReference>
<dbReference type="PRINTS" id="PR00359">
    <property type="entry name" value="BP450"/>
</dbReference>
<dbReference type="GeneID" id="98052625"/>
<accession>A0A852W1R6</accession>
<evidence type="ECO:0000313" key="2">
    <source>
        <dbReference type="EMBL" id="NYG02589.1"/>
    </source>
</evidence>
<dbReference type="InterPro" id="IPR001128">
    <property type="entry name" value="Cyt_P450"/>
</dbReference>
<dbReference type="GO" id="GO:0036199">
    <property type="term" value="F:cholest-4-en-3-one 26-monooxygenase activity"/>
    <property type="evidence" value="ECO:0007669"/>
    <property type="project" value="TreeGrafter"/>
</dbReference>
<comment type="similarity">
    <text evidence="1">Belongs to the cytochrome P450 family.</text>
</comment>
<evidence type="ECO:0000256" key="1">
    <source>
        <dbReference type="ARBA" id="ARBA00010617"/>
    </source>
</evidence>
<dbReference type="PANTHER" id="PTHR46696">
    <property type="entry name" value="P450, PUTATIVE (EUROFUNG)-RELATED"/>
    <property type="match status" value="1"/>
</dbReference>
<dbReference type="GO" id="GO:0020037">
    <property type="term" value="F:heme binding"/>
    <property type="evidence" value="ECO:0007669"/>
    <property type="project" value="InterPro"/>
</dbReference>
<sequence length="447" mass="50013">MTATFDATDFESEMYDPDAVDMIPATSEGKPEHYPVDISTKAFWNQTSEQREETFKVLRREQPVSWQRPVDDAVTPDPDDPGYWAVVSHADIVKVSRDNDTYISGQGVLFDLLPPIFLELTQSFLAMDNPKHDRLRKLVASAFTPRQIALIDDKIALAAKEVVDGVVAETSGEIDFVTSVAKVLPTRIFCDIMGIPEHLRDATEKNAADIVAWADDEVLAGRQADEVQVQAATNLHDIATELIELKTAEPSDDLITSLINAEVDGQKLDEFEIGSFFVLMAVAGTDTTRHTSSFTVRAFTQFPEQKQWLMEDYDGRITNAIEEFVRYACPVMTFRRTAVVETELGGKKIVPGDKVVMFYPSGCMDEKVFDNPEQFDLSRENAKAHTGFGGGGVHFCLGNQLAKSMLKALFRELLFRIPQFEVGEPELLGTNFMRGVKRMPFRFSLET</sequence>
<dbReference type="GO" id="GO:0005506">
    <property type="term" value="F:iron ion binding"/>
    <property type="evidence" value="ECO:0007669"/>
    <property type="project" value="InterPro"/>
</dbReference>
<name>A0A852W1R6_PSEA5</name>
<dbReference type="Gene3D" id="1.10.630.10">
    <property type="entry name" value="Cytochrome P450"/>
    <property type="match status" value="1"/>
</dbReference>
<dbReference type="PANTHER" id="PTHR46696:SF4">
    <property type="entry name" value="BIOTIN BIOSYNTHESIS CYTOCHROME P450"/>
    <property type="match status" value="1"/>
</dbReference>
<proteinExistence type="inferred from homology"/>
<dbReference type="Proteomes" id="UP000549695">
    <property type="component" value="Unassembled WGS sequence"/>
</dbReference>
<organism evidence="2 3">
    <name type="scientific">Pseudonocardia alni</name>
    <name type="common">Amycolata alni</name>
    <dbReference type="NCBI Taxonomy" id="33907"/>
    <lineage>
        <taxon>Bacteria</taxon>
        <taxon>Bacillati</taxon>
        <taxon>Actinomycetota</taxon>
        <taxon>Actinomycetes</taxon>
        <taxon>Pseudonocardiales</taxon>
        <taxon>Pseudonocardiaceae</taxon>
        <taxon>Pseudonocardia</taxon>
    </lineage>
</organism>